<sequence length="46" mass="5114">MKKKTVCCSDLGAYINELLKRAKLKNEYVCETLGMGHDVLNGIKKG</sequence>
<protein>
    <submittedName>
        <fullName evidence="1">Uncharacterized protein</fullName>
    </submittedName>
</protein>
<name>A0AAN3A8E9_BACO1</name>
<dbReference type="RefSeq" id="WP_004295577.1">
    <property type="nucleotide sequence ID" value="NZ_DS264553.1"/>
</dbReference>
<dbReference type="GeneID" id="52035291"/>
<dbReference type="Proteomes" id="UP000005475">
    <property type="component" value="Unassembled WGS sequence"/>
</dbReference>
<dbReference type="AlphaFoldDB" id="A0AAN3A8E9"/>
<evidence type="ECO:0000313" key="2">
    <source>
        <dbReference type="Proteomes" id="UP000005475"/>
    </source>
</evidence>
<proteinExistence type="predicted"/>
<dbReference type="EMBL" id="AAXF02000048">
    <property type="protein sequence ID" value="EDO11738.1"/>
    <property type="molecule type" value="Genomic_DNA"/>
</dbReference>
<reference evidence="1 2" key="1">
    <citation type="submission" date="2007-03" db="EMBL/GenBank/DDBJ databases">
        <authorList>
            <person name="Fulton L."/>
            <person name="Clifton S."/>
            <person name="Fulton B."/>
            <person name="Xu J."/>
            <person name="Minx P."/>
            <person name="Pepin K.H."/>
            <person name="Johnson M."/>
            <person name="Thiruvilangam P."/>
            <person name="Bhonagiri V."/>
            <person name="Nash W.E."/>
            <person name="Mardis E.R."/>
            <person name="Wilson R.K."/>
        </authorList>
    </citation>
    <scope>NUCLEOTIDE SEQUENCE [LARGE SCALE GENOMIC DNA]</scope>
    <source>
        <strain evidence="2">ATCC 8483 / DSM 1896 / JCM 5824 / BCRC 10623 / CCUG 4943 / NCTC 11153</strain>
    </source>
</reference>
<comment type="caution">
    <text evidence="1">The sequence shown here is derived from an EMBL/GenBank/DDBJ whole genome shotgun (WGS) entry which is preliminary data.</text>
</comment>
<evidence type="ECO:0000313" key="1">
    <source>
        <dbReference type="EMBL" id="EDO11738.1"/>
    </source>
</evidence>
<reference evidence="2" key="2">
    <citation type="submission" date="2007-04" db="EMBL/GenBank/DDBJ databases">
        <title>Draft genome sequence of Bacteroides ovatus (ATCC 8483).</title>
        <authorList>
            <person name="Sudarsanam P."/>
            <person name="Ley R."/>
            <person name="Guruge J."/>
            <person name="Turnbaugh P.J."/>
            <person name="Mahowald M."/>
            <person name="Liep D."/>
            <person name="Gordon J."/>
        </authorList>
    </citation>
    <scope>NUCLEOTIDE SEQUENCE [LARGE SCALE GENOMIC DNA]</scope>
    <source>
        <strain evidence="2">ATCC 8483 / DSM 1896 / JCM 5824 / BCRC 10623 / CCUG 4943 / NCTC 11153</strain>
    </source>
</reference>
<accession>A0AAN3A8E9</accession>
<gene>
    <name evidence="1" type="ORF">BACOVA_02232</name>
</gene>
<organism evidence="1 2">
    <name type="scientific">Bacteroides ovatus (strain ATCC 8483 / DSM 1896 / JCM 5824 / BCRC 10623 / CCUG 4943 / NCTC 11153)</name>
    <dbReference type="NCBI Taxonomy" id="411476"/>
    <lineage>
        <taxon>Bacteria</taxon>
        <taxon>Pseudomonadati</taxon>
        <taxon>Bacteroidota</taxon>
        <taxon>Bacteroidia</taxon>
        <taxon>Bacteroidales</taxon>
        <taxon>Bacteroidaceae</taxon>
        <taxon>Bacteroides</taxon>
    </lineage>
</organism>